<keyword evidence="2" id="KW-1185">Reference proteome</keyword>
<evidence type="ECO:0000313" key="1">
    <source>
        <dbReference type="EMBL" id="KAJ0083153.1"/>
    </source>
</evidence>
<evidence type="ECO:0000313" key="2">
    <source>
        <dbReference type="Proteomes" id="UP001164250"/>
    </source>
</evidence>
<protein>
    <submittedName>
        <fullName evidence="1">Uncharacterized protein</fullName>
    </submittedName>
</protein>
<accession>A0ACC1A9V8</accession>
<dbReference type="EMBL" id="CM047908">
    <property type="protein sequence ID" value="KAJ0083153.1"/>
    <property type="molecule type" value="Genomic_DNA"/>
</dbReference>
<sequence length="283" mass="31077">MAPAARMTMTRIVHPLVSLNPYQGNWTIKVRVTSKGNMRTYKNARGEGCVFNVELTDQDEMYGLPICSRNIRIGGADGFGDCVGMVNSCWELPNIVLASAIAVRIWLGVQQNGSLLICFSPAFACDNSAKSLYSRNLFFILRLLGSIEYFCSAEYRGQMLFAGFVDTAVRVKDCFAAGHQGTQIQATMFNEAARKFYDRFQLGKVYYISRGTLRVRELAEKEPDNGVFKMLLCDVTRFLTTILIGTTVANIGATALVTEVASTLFGEASVSAAIGVMTDIGCR</sequence>
<gene>
    <name evidence="1" type="ORF">Patl1_11873</name>
</gene>
<organism evidence="1 2">
    <name type="scientific">Pistacia atlantica</name>
    <dbReference type="NCBI Taxonomy" id="434234"/>
    <lineage>
        <taxon>Eukaryota</taxon>
        <taxon>Viridiplantae</taxon>
        <taxon>Streptophyta</taxon>
        <taxon>Embryophyta</taxon>
        <taxon>Tracheophyta</taxon>
        <taxon>Spermatophyta</taxon>
        <taxon>Magnoliopsida</taxon>
        <taxon>eudicotyledons</taxon>
        <taxon>Gunneridae</taxon>
        <taxon>Pentapetalae</taxon>
        <taxon>rosids</taxon>
        <taxon>malvids</taxon>
        <taxon>Sapindales</taxon>
        <taxon>Anacardiaceae</taxon>
        <taxon>Pistacia</taxon>
    </lineage>
</organism>
<name>A0ACC1A9V8_9ROSI</name>
<proteinExistence type="predicted"/>
<dbReference type="Proteomes" id="UP001164250">
    <property type="component" value="Chromosome 12"/>
</dbReference>
<comment type="caution">
    <text evidence="1">The sequence shown here is derived from an EMBL/GenBank/DDBJ whole genome shotgun (WGS) entry which is preliminary data.</text>
</comment>
<reference evidence="2" key="1">
    <citation type="journal article" date="2023" name="G3 (Bethesda)">
        <title>Genome assembly and association tests identify interacting loci associated with vigor, precocity, and sex in interspecific pistachio rootstocks.</title>
        <authorList>
            <person name="Palmer W."/>
            <person name="Jacygrad E."/>
            <person name="Sagayaradj S."/>
            <person name="Cavanaugh K."/>
            <person name="Han R."/>
            <person name="Bertier L."/>
            <person name="Beede B."/>
            <person name="Kafkas S."/>
            <person name="Golino D."/>
            <person name="Preece J."/>
            <person name="Michelmore R."/>
        </authorList>
    </citation>
    <scope>NUCLEOTIDE SEQUENCE [LARGE SCALE GENOMIC DNA]</scope>
</reference>